<comment type="caution">
    <text evidence="1">The sequence shown here is derived from an EMBL/GenBank/DDBJ whole genome shotgun (WGS) entry which is preliminary data.</text>
</comment>
<reference evidence="1 2" key="1">
    <citation type="submission" date="2023-03" db="EMBL/GenBank/DDBJ databases">
        <title>WGS of Gossypium arboreum.</title>
        <authorList>
            <person name="Yu D."/>
        </authorList>
    </citation>
    <scope>NUCLEOTIDE SEQUENCE [LARGE SCALE GENOMIC DNA]</scope>
    <source>
        <tissue evidence="1">Leaf</tissue>
    </source>
</reference>
<dbReference type="EMBL" id="JARKNE010000001">
    <property type="protein sequence ID" value="KAK5846243.1"/>
    <property type="molecule type" value="Genomic_DNA"/>
</dbReference>
<sequence>MEQMDRQVAIDVGKGIGEVMAIDWRNRDGGWIDHIRIRVRIDVLKPLRRVVRLVGSEGSKTISTIRNSTTVQELKQLLVATNPDIVFLCETNMHSNSFSLIHNLCKMDGCLAVSSEGRSGGLSNALERRGRCGCVELFQSPHRFTCSNRES</sequence>
<gene>
    <name evidence="1" type="ORF">PVK06_002520</name>
</gene>
<accession>A0ABR0R4W1</accession>
<evidence type="ECO:0000313" key="2">
    <source>
        <dbReference type="Proteomes" id="UP001358586"/>
    </source>
</evidence>
<name>A0ABR0R4W1_GOSAR</name>
<proteinExistence type="predicted"/>
<keyword evidence="2" id="KW-1185">Reference proteome</keyword>
<protein>
    <submittedName>
        <fullName evidence="1">Uncharacterized protein</fullName>
    </submittedName>
</protein>
<organism evidence="1 2">
    <name type="scientific">Gossypium arboreum</name>
    <name type="common">Tree cotton</name>
    <name type="synonym">Gossypium nanking</name>
    <dbReference type="NCBI Taxonomy" id="29729"/>
    <lineage>
        <taxon>Eukaryota</taxon>
        <taxon>Viridiplantae</taxon>
        <taxon>Streptophyta</taxon>
        <taxon>Embryophyta</taxon>
        <taxon>Tracheophyta</taxon>
        <taxon>Spermatophyta</taxon>
        <taxon>Magnoliopsida</taxon>
        <taxon>eudicotyledons</taxon>
        <taxon>Gunneridae</taxon>
        <taxon>Pentapetalae</taxon>
        <taxon>rosids</taxon>
        <taxon>malvids</taxon>
        <taxon>Malvales</taxon>
        <taxon>Malvaceae</taxon>
        <taxon>Malvoideae</taxon>
        <taxon>Gossypium</taxon>
    </lineage>
</organism>
<dbReference type="Proteomes" id="UP001358586">
    <property type="component" value="Chromosome 1"/>
</dbReference>
<evidence type="ECO:0000313" key="1">
    <source>
        <dbReference type="EMBL" id="KAK5846243.1"/>
    </source>
</evidence>